<evidence type="ECO:0000313" key="3">
    <source>
        <dbReference type="Proteomes" id="UP000031408"/>
    </source>
</evidence>
<dbReference type="STRING" id="1349421.OI18_13395"/>
<dbReference type="InterPro" id="IPR036691">
    <property type="entry name" value="Endo/exonu/phosph_ase_sf"/>
</dbReference>
<comment type="caution">
    <text evidence="2">The sequence shown here is derived from an EMBL/GenBank/DDBJ whole genome shotgun (WGS) entry which is preliminary data.</text>
</comment>
<dbReference type="RefSeq" id="WP_039140525.1">
    <property type="nucleotide sequence ID" value="NZ_JSVC01000015.1"/>
</dbReference>
<dbReference type="GO" id="GO:0016020">
    <property type="term" value="C:membrane"/>
    <property type="evidence" value="ECO:0007669"/>
    <property type="project" value="GOC"/>
</dbReference>
<evidence type="ECO:0000259" key="1">
    <source>
        <dbReference type="Pfam" id="PF03372"/>
    </source>
</evidence>
<reference evidence="2 3" key="1">
    <citation type="submission" date="2014-11" db="EMBL/GenBank/DDBJ databases">
        <title>Genome sequence of Flavihumibacter solisilvae 3-3.</title>
        <authorList>
            <person name="Zhou G."/>
            <person name="Li M."/>
            <person name="Wang G."/>
        </authorList>
    </citation>
    <scope>NUCLEOTIDE SEQUENCE [LARGE SCALE GENOMIC DNA]</scope>
    <source>
        <strain evidence="2 3">3-3</strain>
    </source>
</reference>
<dbReference type="OrthoDB" id="5447300at2"/>
<proteinExistence type="predicted"/>
<dbReference type="Gene3D" id="3.60.10.10">
    <property type="entry name" value="Endonuclease/exonuclease/phosphatase"/>
    <property type="match status" value="1"/>
</dbReference>
<gene>
    <name evidence="2" type="ORF">OI18_13395</name>
</gene>
<organism evidence="2 3">
    <name type="scientific">Flavihumibacter solisilvae</name>
    <dbReference type="NCBI Taxonomy" id="1349421"/>
    <lineage>
        <taxon>Bacteria</taxon>
        <taxon>Pseudomonadati</taxon>
        <taxon>Bacteroidota</taxon>
        <taxon>Chitinophagia</taxon>
        <taxon>Chitinophagales</taxon>
        <taxon>Chitinophagaceae</taxon>
        <taxon>Flavihumibacter</taxon>
    </lineage>
</organism>
<dbReference type="GO" id="GO:0003824">
    <property type="term" value="F:catalytic activity"/>
    <property type="evidence" value="ECO:0007669"/>
    <property type="project" value="InterPro"/>
</dbReference>
<dbReference type="PANTHER" id="PTHR14859:SF15">
    <property type="entry name" value="ENDONUCLEASE_EXONUCLEASE_PHOSPHATASE DOMAIN-CONTAINING PROTEIN"/>
    <property type="match status" value="1"/>
</dbReference>
<dbReference type="EMBL" id="JSVC01000015">
    <property type="protein sequence ID" value="KIC94012.1"/>
    <property type="molecule type" value="Genomic_DNA"/>
</dbReference>
<dbReference type="InterPro" id="IPR051916">
    <property type="entry name" value="GPI-anchor_lipid_remodeler"/>
</dbReference>
<dbReference type="PANTHER" id="PTHR14859">
    <property type="entry name" value="CALCOFLUOR WHITE HYPERSENSITIVE PROTEIN PRECURSOR"/>
    <property type="match status" value="1"/>
</dbReference>
<feature type="domain" description="Endonuclease/exonuclease/phosphatase" evidence="1">
    <location>
        <begin position="30"/>
        <end position="251"/>
    </location>
</feature>
<sequence>MRGKSASIALALLFLVSLSWTPGKPVITVMSYNVHHCNPPGKTGVIDIDAIAAVIMRANPDLVALQEIDVFTGRSGNINEAEQIALKAGYPYYFFGRAIDFDGGKYGIAILSKHPLSDTVVHALPTDSSTKGERRAVALAKIKLPGGKFLHFASTHLDALDTNLNRLLQVKAINNIAGKLNPVVIAGDFNAIENSEVIRSLDKKFTRSCNNCEPTFPGTDGKAIDFIGFRPAKKFSVVSHRVIPEEYASDHYPIVSTIQLNY</sequence>
<dbReference type="GO" id="GO:0006506">
    <property type="term" value="P:GPI anchor biosynthetic process"/>
    <property type="evidence" value="ECO:0007669"/>
    <property type="project" value="TreeGrafter"/>
</dbReference>
<accession>A0A0C1L213</accession>
<evidence type="ECO:0000313" key="2">
    <source>
        <dbReference type="EMBL" id="KIC94012.1"/>
    </source>
</evidence>
<dbReference type="Pfam" id="PF03372">
    <property type="entry name" value="Exo_endo_phos"/>
    <property type="match status" value="1"/>
</dbReference>
<keyword evidence="3" id="KW-1185">Reference proteome</keyword>
<dbReference type="AlphaFoldDB" id="A0A0C1L213"/>
<name>A0A0C1L213_9BACT</name>
<dbReference type="Proteomes" id="UP000031408">
    <property type="component" value="Unassembled WGS sequence"/>
</dbReference>
<dbReference type="SUPFAM" id="SSF56219">
    <property type="entry name" value="DNase I-like"/>
    <property type="match status" value="1"/>
</dbReference>
<dbReference type="InterPro" id="IPR005135">
    <property type="entry name" value="Endo/exonuclease/phosphatase"/>
</dbReference>
<protein>
    <recommendedName>
        <fullName evidence="1">Endonuclease/exonuclease/phosphatase domain-containing protein</fullName>
    </recommendedName>
</protein>